<name>A0A495XC74_9PSEU</name>
<keyword evidence="3" id="KW-1185">Reference proteome</keyword>
<organism evidence="2 3">
    <name type="scientific">Saccharothrix variisporea</name>
    <dbReference type="NCBI Taxonomy" id="543527"/>
    <lineage>
        <taxon>Bacteria</taxon>
        <taxon>Bacillati</taxon>
        <taxon>Actinomycetota</taxon>
        <taxon>Actinomycetes</taxon>
        <taxon>Pseudonocardiales</taxon>
        <taxon>Pseudonocardiaceae</taxon>
        <taxon>Saccharothrix</taxon>
    </lineage>
</organism>
<evidence type="ECO:0000256" key="1">
    <source>
        <dbReference type="SAM" id="MobiDB-lite"/>
    </source>
</evidence>
<dbReference type="RefSeq" id="WP_121224018.1">
    <property type="nucleotide sequence ID" value="NZ_JBIUBA010000001.1"/>
</dbReference>
<proteinExistence type="predicted"/>
<dbReference type="AlphaFoldDB" id="A0A495XC74"/>
<sequence>MRVFVSYLRRENSRSSLRRVARVVEGLGRPYVDDLVDHSGGERYRAVTEAVRSADVFVGVATPGYPSTPWTRWEFGVALVRGVPRYAVLPDLTLVAAGAPGWPWSSDVEAGLAAAADPDRPPPPPTRPTPLTGGDAARA</sequence>
<dbReference type="SUPFAM" id="SSF52200">
    <property type="entry name" value="Toll/Interleukin receptor TIR domain"/>
    <property type="match status" value="1"/>
</dbReference>
<dbReference type="InterPro" id="IPR035897">
    <property type="entry name" value="Toll_tir_struct_dom_sf"/>
</dbReference>
<evidence type="ECO:0000313" key="2">
    <source>
        <dbReference type="EMBL" id="RKT71597.1"/>
    </source>
</evidence>
<protein>
    <submittedName>
        <fullName evidence="2">Uncharacterized protein</fullName>
    </submittedName>
</protein>
<dbReference type="EMBL" id="RBXR01000001">
    <property type="protein sequence ID" value="RKT71597.1"/>
    <property type="molecule type" value="Genomic_DNA"/>
</dbReference>
<dbReference type="Gene3D" id="3.40.50.10140">
    <property type="entry name" value="Toll/interleukin-1 receptor homology (TIR) domain"/>
    <property type="match status" value="1"/>
</dbReference>
<feature type="region of interest" description="Disordered" evidence="1">
    <location>
        <begin position="110"/>
        <end position="139"/>
    </location>
</feature>
<accession>A0A495XC74</accession>
<gene>
    <name evidence="2" type="ORF">DFJ66_4890</name>
</gene>
<comment type="caution">
    <text evidence="2">The sequence shown here is derived from an EMBL/GenBank/DDBJ whole genome shotgun (WGS) entry which is preliminary data.</text>
</comment>
<evidence type="ECO:0000313" key="3">
    <source>
        <dbReference type="Proteomes" id="UP000272729"/>
    </source>
</evidence>
<dbReference type="OrthoDB" id="3909056at2"/>
<feature type="compositionally biased region" description="Low complexity" evidence="1">
    <location>
        <begin position="129"/>
        <end position="139"/>
    </location>
</feature>
<reference evidence="2 3" key="1">
    <citation type="submission" date="2018-10" db="EMBL/GenBank/DDBJ databases">
        <title>Sequencing the genomes of 1000 actinobacteria strains.</title>
        <authorList>
            <person name="Klenk H.-P."/>
        </authorList>
    </citation>
    <scope>NUCLEOTIDE SEQUENCE [LARGE SCALE GENOMIC DNA]</scope>
    <source>
        <strain evidence="2 3">DSM 43911</strain>
    </source>
</reference>
<dbReference type="Proteomes" id="UP000272729">
    <property type="component" value="Unassembled WGS sequence"/>
</dbReference>